<dbReference type="GO" id="GO:0008745">
    <property type="term" value="F:N-acetylmuramoyl-L-alanine amidase activity"/>
    <property type="evidence" value="ECO:0007669"/>
    <property type="project" value="InterPro"/>
</dbReference>
<dbReference type="Gene3D" id="3.40.50.12090">
    <property type="match status" value="2"/>
</dbReference>
<dbReference type="RefSeq" id="WP_136831473.1">
    <property type="nucleotide sequence ID" value="NZ_SWBM01000002.1"/>
</dbReference>
<keyword evidence="1" id="KW-0732">Signal</keyword>
<dbReference type="CDD" id="cd02696">
    <property type="entry name" value="MurNAc-LAA"/>
    <property type="match status" value="1"/>
</dbReference>
<gene>
    <name evidence="3" type="ORF">FA727_13145</name>
</gene>
<dbReference type="InterPro" id="IPR007253">
    <property type="entry name" value="Cell_wall-bd_2"/>
</dbReference>
<keyword evidence="4" id="KW-1185">Reference proteome</keyword>
<name>A0A4U1D5C3_9BACI</name>
<evidence type="ECO:0000259" key="2">
    <source>
        <dbReference type="SMART" id="SM00646"/>
    </source>
</evidence>
<dbReference type="GO" id="GO:0009253">
    <property type="term" value="P:peptidoglycan catabolic process"/>
    <property type="evidence" value="ECO:0007669"/>
    <property type="project" value="InterPro"/>
</dbReference>
<organism evidence="3 4">
    <name type="scientific">Robertmurraya kyonggiensis</name>
    <dbReference type="NCBI Taxonomy" id="1037680"/>
    <lineage>
        <taxon>Bacteria</taxon>
        <taxon>Bacillati</taxon>
        <taxon>Bacillota</taxon>
        <taxon>Bacilli</taxon>
        <taxon>Bacillales</taxon>
        <taxon>Bacillaceae</taxon>
        <taxon>Robertmurraya</taxon>
    </lineage>
</organism>
<dbReference type="InterPro" id="IPR051922">
    <property type="entry name" value="Bact_Sporulation_Assoc"/>
</dbReference>
<sequence>MNFKIAKLLGFVVICLFLFPAGALAEKVLVIDPGHGGRHTGTCGVTKESPKDLCERDVNLSVGLKLRDYLKNSGIKVYITRETDTEFSSYLAGDGGDHQLRMKKANGFAAGNNDNSIFVSIHHNGSPSSPYVKGYETYYYDGVNHYKSAYPPDPKQLTYLNDSKRLAETIHPTFVSNLNMIDRKIHNDQSLYVIRNAQMPAVLLELGYMTNREEESRVKTADFQNKAAQAIGNAVVEYFKAYDVYKNGVKVQTFKNRNDAINFAQNTSGVVQVFDKNAQTYIWDNNNFEVYHKTNGLVKGFATQQEAINFANGQSDSRVVEKATGYTVWSNFVTANYVVQEQTSGATTEFYDYNQAVNYAKDKANTRIVKKGTNDVLWTNIANEGTTKNVQVKAVNGQTRYLTSIAISRDLYPNGFPDDKQERTVILSTGLDSADALSAGPLTAKLENAPILLNNAQALLPEVRDELIRLRANKVVILGGPLAISTNIENAIRGLGIQVERIQGQNRTETNNQINQRLGNVNGVFVASARSFPDALAAAPIAAANNWAIVLTEKNGLSDAALNYIRGKQIAILGGELVVPAGVENQILSQNSAANVKRLSGTSRYDTLASILWNFKDVMKSNTVNVSTGLNFPDALSAAPLSILNKAPLVLVGSDVNKNVESFLLKYTEENRVENLTVVGGPLAIPEHLKATLSNKVQ</sequence>
<dbReference type="PANTHER" id="PTHR30032:SF1">
    <property type="entry name" value="N-ACETYLMURAMOYL-L-ALANINE AMIDASE LYTC"/>
    <property type="match status" value="1"/>
</dbReference>
<evidence type="ECO:0000256" key="1">
    <source>
        <dbReference type="SAM" id="SignalP"/>
    </source>
</evidence>
<protein>
    <recommendedName>
        <fullName evidence="2">MurNAc-LAA domain-containing protein</fullName>
    </recommendedName>
</protein>
<feature type="chain" id="PRO_5020361319" description="MurNAc-LAA domain-containing protein" evidence="1">
    <location>
        <begin position="26"/>
        <end position="698"/>
    </location>
</feature>
<dbReference type="Proteomes" id="UP000307756">
    <property type="component" value="Unassembled WGS sequence"/>
</dbReference>
<dbReference type="AlphaFoldDB" id="A0A4U1D5C3"/>
<dbReference type="InterPro" id="IPR002508">
    <property type="entry name" value="MurNAc-LAA_cat"/>
</dbReference>
<dbReference type="PANTHER" id="PTHR30032">
    <property type="entry name" value="N-ACETYLMURAMOYL-L-ALANINE AMIDASE-RELATED"/>
    <property type="match status" value="1"/>
</dbReference>
<feature type="signal peptide" evidence="1">
    <location>
        <begin position="1"/>
        <end position="25"/>
    </location>
</feature>
<comment type="caution">
    <text evidence="3">The sequence shown here is derived from an EMBL/GenBank/DDBJ whole genome shotgun (WGS) entry which is preliminary data.</text>
</comment>
<evidence type="ECO:0000313" key="4">
    <source>
        <dbReference type="Proteomes" id="UP000307756"/>
    </source>
</evidence>
<evidence type="ECO:0000313" key="3">
    <source>
        <dbReference type="EMBL" id="TKC16998.1"/>
    </source>
</evidence>
<dbReference type="Pfam" id="PF01520">
    <property type="entry name" value="Amidase_3"/>
    <property type="match status" value="1"/>
</dbReference>
<accession>A0A4U1D5C3</accession>
<proteinExistence type="predicted"/>
<dbReference type="Gene3D" id="3.40.630.40">
    <property type="entry name" value="Zn-dependent exopeptidases"/>
    <property type="match status" value="1"/>
</dbReference>
<dbReference type="SUPFAM" id="SSF53187">
    <property type="entry name" value="Zn-dependent exopeptidases"/>
    <property type="match status" value="1"/>
</dbReference>
<dbReference type="Pfam" id="PF04122">
    <property type="entry name" value="CW_binding_2"/>
    <property type="match status" value="3"/>
</dbReference>
<feature type="domain" description="MurNAc-LAA" evidence="2">
    <location>
        <begin position="102"/>
        <end position="236"/>
    </location>
</feature>
<reference evidence="3 4" key="1">
    <citation type="journal article" date="2011" name="J. Microbiol.">
        <title>Bacillus kyonggiensis sp. nov., isolated from soil of a lettuce field.</title>
        <authorList>
            <person name="Dong K."/>
            <person name="Lee S."/>
        </authorList>
    </citation>
    <scope>NUCLEOTIDE SEQUENCE [LARGE SCALE GENOMIC DNA]</scope>
    <source>
        <strain evidence="3 4">NB22</strain>
    </source>
</reference>
<dbReference type="SMART" id="SM00646">
    <property type="entry name" value="Ami_3"/>
    <property type="match status" value="1"/>
</dbReference>
<dbReference type="OrthoDB" id="9763643at2"/>
<dbReference type="EMBL" id="SWBM01000002">
    <property type="protein sequence ID" value="TKC16998.1"/>
    <property type="molecule type" value="Genomic_DNA"/>
</dbReference>